<comment type="similarity">
    <text evidence="1">Belongs to the DsrF/TusC family.</text>
</comment>
<dbReference type="Proteomes" id="UP000063953">
    <property type="component" value="Chromosome"/>
</dbReference>
<dbReference type="SUPFAM" id="SSF75169">
    <property type="entry name" value="DsrEFH-like"/>
    <property type="match status" value="1"/>
</dbReference>
<dbReference type="EMBL" id="CP012365">
    <property type="protein sequence ID" value="AKX60429.1"/>
    <property type="molecule type" value="Genomic_DNA"/>
</dbReference>
<evidence type="ECO:0000313" key="2">
    <source>
        <dbReference type="EMBL" id="AKX60429.1"/>
    </source>
</evidence>
<sequence>MQKKLLLIAKSAPWSSLNARELLDIALSGGAFELPISLLFMGDGVLQPLAQQQPTVLEQKNLSANLQALPLFEIDAVYVSADCLAKRGQLETERVIAATVVDTQQVTQLLASHDQVIVL</sequence>
<dbReference type="NCBIfam" id="TIGR03010">
    <property type="entry name" value="sulf_tusC_dsrF"/>
    <property type="match status" value="1"/>
</dbReference>
<dbReference type="Gene3D" id="3.40.1260.10">
    <property type="entry name" value="DsrEFH-like"/>
    <property type="match status" value="1"/>
</dbReference>
<dbReference type="PANTHER" id="PTHR38780">
    <property type="entry name" value="PROTEIN TUSC"/>
    <property type="match status" value="1"/>
</dbReference>
<proteinExistence type="inferred from homology"/>
<dbReference type="RefSeq" id="WP_053101729.1">
    <property type="nucleotide sequence ID" value="NZ_CP012365.1"/>
</dbReference>
<dbReference type="InterPro" id="IPR003787">
    <property type="entry name" value="Sulphur_relay_DsrE/F-like"/>
</dbReference>
<protein>
    <submittedName>
        <fullName evidence="2">Sulfur relay protein TusC</fullName>
    </submittedName>
</protein>
<dbReference type="Pfam" id="PF02635">
    <property type="entry name" value="DsrE"/>
    <property type="match status" value="1"/>
</dbReference>
<reference evidence="2 3" key="1">
    <citation type="journal article" date="2015" name="Genome Announc.">
        <title>Genome Sequences of Oblitimonas alkaliphila gen. nov. sp. nov. (Proposed), a Novel Bacterium of the Pseudomonadaceae Family.</title>
        <authorList>
            <person name="Lauer A.C."/>
            <person name="Nicholson A.C."/>
            <person name="Humrighouse B.W."/>
            <person name="Emery B."/>
            <person name="Drobish A."/>
            <person name="Juieng P."/>
            <person name="Loparev V."/>
            <person name="McQuiston J.R."/>
        </authorList>
    </citation>
    <scope>NUCLEOTIDE SEQUENCE [LARGE SCALE GENOMIC DNA]</scope>
    <source>
        <strain evidence="2 3">E5571</strain>
    </source>
</reference>
<keyword evidence="3" id="KW-1185">Reference proteome</keyword>
<dbReference type="NCBIfam" id="NF001238">
    <property type="entry name" value="PRK00211.1"/>
    <property type="match status" value="1"/>
</dbReference>
<evidence type="ECO:0000256" key="1">
    <source>
        <dbReference type="ARBA" id="ARBA00005996"/>
    </source>
</evidence>
<dbReference type="InterPro" id="IPR017462">
    <property type="entry name" value="Sulphur_relay_TusC/DsrF"/>
</dbReference>
<evidence type="ECO:0000313" key="3">
    <source>
        <dbReference type="Proteomes" id="UP000063953"/>
    </source>
</evidence>
<dbReference type="AlphaFoldDB" id="A0A0K1XGQ1"/>
<dbReference type="InterPro" id="IPR027396">
    <property type="entry name" value="DsrEFH-like"/>
</dbReference>
<dbReference type="STRING" id="1697053.AKN87_01525"/>
<accession>A0A0K1XGQ1</accession>
<organism evidence="2 3">
    <name type="scientific">Thiopseudomonas alkaliphila</name>
    <dbReference type="NCBI Taxonomy" id="1697053"/>
    <lineage>
        <taxon>Bacteria</taxon>
        <taxon>Pseudomonadati</taxon>
        <taxon>Pseudomonadota</taxon>
        <taxon>Gammaproteobacteria</taxon>
        <taxon>Pseudomonadales</taxon>
        <taxon>Pseudomonadaceae</taxon>
        <taxon>Thiopseudomonas</taxon>
    </lineage>
</organism>
<name>A0A0K1XGQ1_9GAMM</name>
<dbReference type="PANTHER" id="PTHR38780:SF1">
    <property type="entry name" value="PROTEIN TUSC"/>
    <property type="match status" value="1"/>
</dbReference>
<gene>
    <name evidence="2" type="ORF">AKN88_11185</name>
</gene>